<organism evidence="2 3">
    <name type="scientific">Litoreibacter roseus</name>
    <dbReference type="NCBI Taxonomy" id="2601869"/>
    <lineage>
        <taxon>Bacteria</taxon>
        <taxon>Pseudomonadati</taxon>
        <taxon>Pseudomonadota</taxon>
        <taxon>Alphaproteobacteria</taxon>
        <taxon>Rhodobacterales</taxon>
        <taxon>Roseobacteraceae</taxon>
        <taxon>Litoreibacter</taxon>
    </lineage>
</organism>
<dbReference type="Gene3D" id="3.40.50.1820">
    <property type="entry name" value="alpha/beta hydrolase"/>
    <property type="match status" value="1"/>
</dbReference>
<sequence>MTPLVMVHGFLGGGAQWDGQREALSDTWDVITLDLPGFGENSHLPAISTIEGFADWVITDLHDKGVDQFNLLGHSMGGMIVQEVARRIPKQVEKLVLYATGAFGVLPGRFETITESRTRATRDGARVTARRITASWFLQGESALTYESCAAVAEQASLDAILSGLDAMQSWSGGAALSEIQQSTLIIWGDCDRTYPWSQTEMLWKTIPQTHLAVLPACAHAAHLENPTAFNILLRDYLRLDL</sequence>
<dbReference type="SUPFAM" id="SSF53474">
    <property type="entry name" value="alpha/beta-Hydrolases"/>
    <property type="match status" value="1"/>
</dbReference>
<reference evidence="2 3" key="1">
    <citation type="submission" date="2019-12" db="EMBL/GenBank/DDBJ databases">
        <title>Litoreibacter badius sp. nov., a novel bacteriochlorophyll a-containing bacterium in the genus Litoreibacter.</title>
        <authorList>
            <person name="Kanamuro M."/>
            <person name="Takabe Y."/>
            <person name="Mori K."/>
            <person name="Takaichi S."/>
            <person name="Hanada S."/>
        </authorList>
    </citation>
    <scope>NUCLEOTIDE SEQUENCE [LARGE SCALE GENOMIC DNA]</scope>
    <source>
        <strain evidence="2 3">K6</strain>
    </source>
</reference>
<dbReference type="InterPro" id="IPR029058">
    <property type="entry name" value="AB_hydrolase_fold"/>
</dbReference>
<dbReference type="EMBL" id="BLJE01000002">
    <property type="protein sequence ID" value="GFE65181.1"/>
    <property type="molecule type" value="Genomic_DNA"/>
</dbReference>
<proteinExistence type="predicted"/>
<evidence type="ECO:0000313" key="3">
    <source>
        <dbReference type="Proteomes" id="UP000436822"/>
    </source>
</evidence>
<accession>A0A6N6JFP7</accession>
<keyword evidence="3" id="KW-1185">Reference proteome</keyword>
<comment type="caution">
    <text evidence="2">The sequence shown here is derived from an EMBL/GenBank/DDBJ whole genome shotgun (WGS) entry which is preliminary data.</text>
</comment>
<evidence type="ECO:0000259" key="1">
    <source>
        <dbReference type="Pfam" id="PF00561"/>
    </source>
</evidence>
<dbReference type="Pfam" id="PF00561">
    <property type="entry name" value="Abhydrolase_1"/>
    <property type="match status" value="1"/>
</dbReference>
<dbReference type="Proteomes" id="UP000436822">
    <property type="component" value="Unassembled WGS sequence"/>
</dbReference>
<gene>
    <name evidence="2" type="ORF">KIN_22550</name>
</gene>
<name>A0A6N6JFP7_9RHOB</name>
<evidence type="ECO:0000313" key="2">
    <source>
        <dbReference type="EMBL" id="GFE65181.1"/>
    </source>
</evidence>
<dbReference type="OrthoDB" id="9804723at2"/>
<dbReference type="PRINTS" id="PR00111">
    <property type="entry name" value="ABHYDROLASE"/>
</dbReference>
<protein>
    <submittedName>
        <fullName evidence="2">Hydrolase</fullName>
    </submittedName>
</protein>
<dbReference type="RefSeq" id="WP_159806912.1">
    <property type="nucleotide sequence ID" value="NZ_BLJE01000002.1"/>
</dbReference>
<dbReference type="InterPro" id="IPR050266">
    <property type="entry name" value="AB_hydrolase_sf"/>
</dbReference>
<dbReference type="InterPro" id="IPR000073">
    <property type="entry name" value="AB_hydrolase_1"/>
</dbReference>
<dbReference type="AlphaFoldDB" id="A0A6N6JFP7"/>
<keyword evidence="2" id="KW-0378">Hydrolase</keyword>
<feature type="domain" description="AB hydrolase-1" evidence="1">
    <location>
        <begin position="3"/>
        <end position="227"/>
    </location>
</feature>
<dbReference type="GO" id="GO:0016787">
    <property type="term" value="F:hydrolase activity"/>
    <property type="evidence" value="ECO:0007669"/>
    <property type="project" value="UniProtKB-KW"/>
</dbReference>
<dbReference type="PANTHER" id="PTHR43798">
    <property type="entry name" value="MONOACYLGLYCEROL LIPASE"/>
    <property type="match status" value="1"/>
</dbReference>